<evidence type="ECO:0000259" key="3">
    <source>
        <dbReference type="PROSITE" id="PS50305"/>
    </source>
</evidence>
<dbReference type="RefSeq" id="WP_349141032.1">
    <property type="nucleotide sequence ID" value="NZ_JBBMFT010000010.1"/>
</dbReference>
<dbReference type="InterPro" id="IPR026590">
    <property type="entry name" value="Ssirtuin_cat_dom"/>
</dbReference>
<evidence type="ECO:0000256" key="2">
    <source>
        <dbReference type="PROSITE-ProRule" id="PRU00236"/>
    </source>
</evidence>
<keyword evidence="2" id="KW-0479">Metal-binding</keyword>
<dbReference type="Proteomes" id="UP001440599">
    <property type="component" value="Unassembled WGS sequence"/>
</dbReference>
<dbReference type="InterPro" id="IPR029035">
    <property type="entry name" value="DHS-like_NAD/FAD-binding_dom"/>
</dbReference>
<organism evidence="4 5">
    <name type="scientific">Flavonifractor hominis</name>
    <dbReference type="NCBI Taxonomy" id="3133178"/>
    <lineage>
        <taxon>Bacteria</taxon>
        <taxon>Bacillati</taxon>
        <taxon>Bacillota</taxon>
        <taxon>Clostridia</taxon>
        <taxon>Eubacteriales</taxon>
        <taxon>Oscillospiraceae</taxon>
        <taxon>Flavonifractor</taxon>
    </lineage>
</organism>
<dbReference type="EMBL" id="JBBMFT010000010">
    <property type="protein sequence ID" value="MEQ2457247.1"/>
    <property type="molecule type" value="Genomic_DNA"/>
</dbReference>
<feature type="binding site" evidence="2">
    <location>
        <position position="171"/>
    </location>
    <ligand>
        <name>Zn(2+)</name>
        <dbReference type="ChEBI" id="CHEBI:29105"/>
    </ligand>
</feature>
<comment type="caution">
    <text evidence="2">Lacks conserved residue(s) required for the propagation of feature annotation.</text>
</comment>
<keyword evidence="5" id="KW-1185">Reference proteome</keyword>
<dbReference type="PROSITE" id="PS50305">
    <property type="entry name" value="SIRTUIN"/>
    <property type="match status" value="1"/>
</dbReference>
<feature type="domain" description="Deacetylase sirtuin-type" evidence="3">
    <location>
        <begin position="1"/>
        <end position="297"/>
    </location>
</feature>
<feature type="binding site" evidence="2">
    <location>
        <position position="136"/>
    </location>
    <ligand>
        <name>Zn(2+)</name>
        <dbReference type="ChEBI" id="CHEBI:29105"/>
    </ligand>
</feature>
<reference evidence="4 5" key="1">
    <citation type="submission" date="2024-03" db="EMBL/GenBank/DDBJ databases">
        <title>Human intestinal bacterial collection.</title>
        <authorList>
            <person name="Pauvert C."/>
            <person name="Hitch T.C.A."/>
            <person name="Clavel T."/>
        </authorList>
    </citation>
    <scope>NUCLEOTIDE SEQUENCE [LARGE SCALE GENOMIC DNA]</scope>
    <source>
        <strain evidence="4 5">CLA-AP-H34</strain>
    </source>
</reference>
<accession>A0ABV1ERL1</accession>
<keyword evidence="1" id="KW-0520">NAD</keyword>
<name>A0ABV1ERL1_9FIRM</name>
<proteinExistence type="predicted"/>
<feature type="binding site" evidence="2">
    <location>
        <position position="174"/>
    </location>
    <ligand>
        <name>Zn(2+)</name>
        <dbReference type="ChEBI" id="CHEBI:29105"/>
    </ligand>
</feature>
<sequence>MYDLKPIAEKVHGADAILIGASNGLSITEGLHLFADNQAFADLFGDFKDKYGLRCLLHGMGARWPSEEVKWAFWSRLIHHYCGQYQPTQVMQDLNAIVDSKDSFVVTSNGECHFELSGFAPEKIYEIEGTWLTMQCARPCHDTLYPTLEWAERMAAAEQGGRIPSHLVPRCPRCGGPMEVHMAAGSNMVPDHGARQRFQKFLNQYHEKRLVVLELGIGWHNQLIKAPLMRLVAREPNAVYITINLGEVYITDTIKDKSFGLDGPLGEVLSALREQMCTVDRKVQIGDFPHDAGLKQE</sequence>
<evidence type="ECO:0000313" key="4">
    <source>
        <dbReference type="EMBL" id="MEQ2457247.1"/>
    </source>
</evidence>
<comment type="caution">
    <text evidence="4">The sequence shown here is derived from an EMBL/GenBank/DDBJ whole genome shotgun (WGS) entry which is preliminary data.</text>
</comment>
<dbReference type="SUPFAM" id="SSF52467">
    <property type="entry name" value="DHS-like NAD/FAD-binding domain"/>
    <property type="match status" value="1"/>
</dbReference>
<evidence type="ECO:0000313" key="5">
    <source>
        <dbReference type="Proteomes" id="UP001440599"/>
    </source>
</evidence>
<protein>
    <submittedName>
        <fullName evidence="4">NAD-dependent protein deacetylase, SIR2 family</fullName>
    </submittedName>
</protein>
<keyword evidence="2" id="KW-0862">Zinc</keyword>
<gene>
    <name evidence="4" type="ORF">WMO45_12020</name>
</gene>
<evidence type="ECO:0000256" key="1">
    <source>
        <dbReference type="ARBA" id="ARBA00023027"/>
    </source>
</evidence>
<dbReference type="Gene3D" id="3.40.50.1220">
    <property type="entry name" value="TPP-binding domain"/>
    <property type="match status" value="1"/>
</dbReference>
<feature type="binding site" evidence="2">
    <location>
        <position position="140"/>
    </location>
    <ligand>
        <name>Zn(2+)</name>
        <dbReference type="ChEBI" id="CHEBI:29105"/>
    </ligand>
</feature>